<feature type="region of interest" description="Disordered" evidence="1">
    <location>
        <begin position="530"/>
        <end position="607"/>
    </location>
</feature>
<feature type="compositionally biased region" description="Low complexity" evidence="1">
    <location>
        <begin position="542"/>
        <end position="551"/>
    </location>
</feature>
<dbReference type="eggNOG" id="ENOG502QRUG">
    <property type="taxonomic scope" value="Eukaryota"/>
</dbReference>
<dbReference type="InterPro" id="IPR011257">
    <property type="entry name" value="DNA_glycosylase"/>
</dbReference>
<feature type="compositionally biased region" description="Acidic residues" evidence="1">
    <location>
        <begin position="578"/>
        <end position="607"/>
    </location>
</feature>
<organism evidence="3 4">
    <name type="scientific">Marssonina brunnea f. sp. multigermtubi (strain MB_m1)</name>
    <name type="common">Marssonina leaf spot fungus</name>
    <dbReference type="NCBI Taxonomy" id="1072389"/>
    <lineage>
        <taxon>Eukaryota</taxon>
        <taxon>Fungi</taxon>
        <taxon>Dikarya</taxon>
        <taxon>Ascomycota</taxon>
        <taxon>Pezizomycotina</taxon>
        <taxon>Leotiomycetes</taxon>
        <taxon>Helotiales</taxon>
        <taxon>Drepanopezizaceae</taxon>
        <taxon>Drepanopeziza</taxon>
    </lineage>
</organism>
<reference evidence="3 4" key="1">
    <citation type="journal article" date="2012" name="BMC Genomics">
        <title>Sequencing the genome of Marssonina brunnea reveals fungus-poplar co-evolution.</title>
        <authorList>
            <person name="Zhu S."/>
            <person name="Cao Y.-Z."/>
            <person name="Jiang C."/>
            <person name="Tan B.-Y."/>
            <person name="Wang Z."/>
            <person name="Feng S."/>
            <person name="Zhang L."/>
            <person name="Su X.-H."/>
            <person name="Brejova B."/>
            <person name="Vinar T."/>
            <person name="Xu M."/>
            <person name="Wang M.-X."/>
            <person name="Zhang S.-G."/>
            <person name="Huang M.-R."/>
            <person name="Wu R."/>
            <person name="Zhou Y."/>
        </authorList>
    </citation>
    <scope>NUCLEOTIDE SEQUENCE [LARGE SCALE GENOMIC DNA]</scope>
    <source>
        <strain evidence="3 4">MB_m1</strain>
    </source>
</reference>
<feature type="compositionally biased region" description="Low complexity" evidence="1">
    <location>
        <begin position="30"/>
        <end position="39"/>
    </location>
</feature>
<feature type="region of interest" description="Disordered" evidence="1">
    <location>
        <begin position="1"/>
        <end position="92"/>
    </location>
</feature>
<dbReference type="InterPro" id="IPR003265">
    <property type="entry name" value="HhH-GPD_domain"/>
</dbReference>
<name>K1XPW1_MARBU</name>
<dbReference type="Pfam" id="PF00730">
    <property type="entry name" value="HhH-GPD"/>
    <property type="match status" value="1"/>
</dbReference>
<feature type="domain" description="HhH-GPD" evidence="2">
    <location>
        <begin position="197"/>
        <end position="414"/>
    </location>
</feature>
<dbReference type="RefSeq" id="XP_007295189.1">
    <property type="nucleotide sequence ID" value="XM_007295127.1"/>
</dbReference>
<evidence type="ECO:0000259" key="2">
    <source>
        <dbReference type="SMART" id="SM00478"/>
    </source>
</evidence>
<dbReference type="OMA" id="NCIRYSA"/>
<dbReference type="GO" id="GO:0006285">
    <property type="term" value="P:base-excision repair, AP site formation"/>
    <property type="evidence" value="ECO:0007669"/>
    <property type="project" value="UniProtKB-ARBA"/>
</dbReference>
<keyword evidence="4" id="KW-1185">Reference proteome</keyword>
<dbReference type="PANTHER" id="PTHR47203">
    <property type="match status" value="1"/>
</dbReference>
<feature type="region of interest" description="Disordered" evidence="1">
    <location>
        <begin position="483"/>
        <end position="518"/>
    </location>
</feature>
<dbReference type="GO" id="GO:0003824">
    <property type="term" value="F:catalytic activity"/>
    <property type="evidence" value="ECO:0007669"/>
    <property type="project" value="InterPro"/>
</dbReference>
<dbReference type="EMBL" id="JH921445">
    <property type="protein sequence ID" value="EKD14579.1"/>
    <property type="molecule type" value="Genomic_DNA"/>
</dbReference>
<dbReference type="AlphaFoldDB" id="K1XPW1"/>
<evidence type="ECO:0000313" key="4">
    <source>
        <dbReference type="Proteomes" id="UP000006753"/>
    </source>
</evidence>
<sequence>MAPRTSRSSPLVATIKAKSKSPSPLETAESKSSSLSPKSAKSKPEPAPPSITAIFNVSKRKAEDKPHGMGLDLGLAEPAAKRTKTKSTKSDSQPALFIPPILPELPLLEIKVVPIPEPVVVKHGAKVKQHPYKLTYGASPFPDHLEPSPKACEEVYHILSGSHGHSRHPSEMPLPSLEVAGCGEVPSLLDALMRTILSGNTSMENANKKLIGLRDAFGLCQRGAGAGSIDWDRVYRAERSLVVEATKRGGSQEKKTDEIQRTMSMIYENNCIRYSALLRQKETGEPCTFRGLKPESSEEIDAEIMKFEKEPLTMHYVFQMTDEDAMEELIQYYGVGVKTASCVMLFCLQRNSFAVDTHVHRFCRWLGWVPFRVTMKNKEPRKVSENETFSHCDVRVPNHLKYGLHQLFIKHGQDCYRCVGGNMPGTPKWDECVCPLEHLLTRHEKLPGFLKPRKQSNRLAEVEEEGVEEEMIEAEVVEPKSGRAKAAKPKMAKSQVLKAKDGEQSVGESAKVKVESDEKLAAATDVKVVTAKGPAKRKPAASRKPAAKAAKVTISAKRKPAARGANAKKAVVQSPEPEKDDESDSELTDLEMTDEGEGSEYDDGTGI</sequence>
<dbReference type="PANTHER" id="PTHR47203:SF1">
    <property type="entry name" value="HYPOTHETICAL BASE EXCISION DNA REPAIR PROTEIN (EUROFUNG)"/>
    <property type="match status" value="1"/>
</dbReference>
<proteinExistence type="predicted"/>
<evidence type="ECO:0000313" key="3">
    <source>
        <dbReference type="EMBL" id="EKD14579.1"/>
    </source>
</evidence>
<evidence type="ECO:0000256" key="1">
    <source>
        <dbReference type="SAM" id="MobiDB-lite"/>
    </source>
</evidence>
<dbReference type="Proteomes" id="UP000006753">
    <property type="component" value="Unassembled WGS sequence"/>
</dbReference>
<feature type="compositionally biased region" description="Polar residues" evidence="1">
    <location>
        <begin position="1"/>
        <end position="11"/>
    </location>
</feature>
<dbReference type="HOGENOM" id="CLU_012862_9_3_1"/>
<protein>
    <submittedName>
        <fullName evidence="3">Base excision DNA repair protein</fullName>
    </submittedName>
</protein>
<gene>
    <name evidence="3" type="ORF">MBM_07300</name>
</gene>
<dbReference type="Gene3D" id="1.10.340.30">
    <property type="entry name" value="Hypothetical protein, domain 2"/>
    <property type="match status" value="1"/>
</dbReference>
<dbReference type="GeneID" id="18763235"/>
<dbReference type="KEGG" id="mbe:MBM_07300"/>
<dbReference type="InParanoid" id="K1XPW1"/>
<dbReference type="SUPFAM" id="SSF48150">
    <property type="entry name" value="DNA-glycosylase"/>
    <property type="match status" value="1"/>
</dbReference>
<dbReference type="CDD" id="cd00056">
    <property type="entry name" value="ENDO3c"/>
    <property type="match status" value="1"/>
</dbReference>
<accession>K1XPW1</accession>
<dbReference type="SMART" id="SM00478">
    <property type="entry name" value="ENDO3c"/>
    <property type="match status" value="1"/>
</dbReference>
<dbReference type="OrthoDB" id="5607at2759"/>